<evidence type="ECO:0000256" key="8">
    <source>
        <dbReference type="ARBA" id="ARBA00049554"/>
    </source>
</evidence>
<dbReference type="InterPro" id="IPR015424">
    <property type="entry name" value="PyrdxlP-dep_Trfase"/>
</dbReference>
<dbReference type="InterPro" id="IPR004839">
    <property type="entry name" value="Aminotransferase_I/II_large"/>
</dbReference>
<dbReference type="InParanoid" id="A0A058ZTX9"/>
<dbReference type="GO" id="GO:0009693">
    <property type="term" value="P:ethylene biosynthetic process"/>
    <property type="evidence" value="ECO:0007669"/>
    <property type="project" value="UniProtKB-KW"/>
</dbReference>
<name>A0A058ZTX9_EUCGR</name>
<keyword evidence="3" id="KW-0949">S-adenosyl-L-methionine</keyword>
<keyword evidence="2" id="KW-0266">Ethylene biosynthesis</keyword>
<dbReference type="GO" id="GO:0030170">
    <property type="term" value="F:pyridoxal phosphate binding"/>
    <property type="evidence" value="ECO:0007669"/>
    <property type="project" value="InterPro"/>
</dbReference>
<dbReference type="Gene3D" id="3.90.1150.10">
    <property type="entry name" value="Aspartate Aminotransferase, domain 1"/>
    <property type="match status" value="1"/>
</dbReference>
<dbReference type="PANTHER" id="PTHR43795">
    <property type="entry name" value="BIFUNCTIONAL ASPARTATE AMINOTRANSFERASE AND GLUTAMATE/ASPARTATE-PREPHENATE AMINOTRANSFERASE-RELATED"/>
    <property type="match status" value="1"/>
</dbReference>
<evidence type="ECO:0000256" key="5">
    <source>
        <dbReference type="ARBA" id="ARBA00023239"/>
    </source>
</evidence>
<keyword evidence="5" id="KW-0456">Lyase</keyword>
<proteinExistence type="predicted"/>
<gene>
    <name evidence="10" type="ORF">EUGRSUZ_L016172</name>
</gene>
<dbReference type="PANTHER" id="PTHR43795:SF6">
    <property type="entry name" value="1-AMINOCYCLOPROPANE-1-CARBOXYLATE SYNTHASE 6"/>
    <property type="match status" value="1"/>
</dbReference>
<dbReference type="STRING" id="71139.A0A058ZTX9"/>
<sequence>MHKNCRVFFTDFLGRLFNTIFIMDRVQGCISEVLARALKLAVGATIQLNPSNRSRGPEDYYQTRSVLNFHEPSLTLTAQVKPNAFVWITQLPLLLLSTTISCSFPANSSFVFVHLSCYFISYRVKNPTSLFSLKTMGYVSSNTKPLLSRKATNEGHAENCPYFDGWKAYDKNPFHPSQNPDGVIQMGLAEHQLCFDLVQEWLVSNPEASICTKEGVDKFRDIALFQDYHGLPAFRNAVAKFMGRVRGDKVKFDPDRIVMSGGATGAHEMITFCLADPGDAFLVPTPYYAG</sequence>
<dbReference type="Gene3D" id="3.40.640.10">
    <property type="entry name" value="Type I PLP-dependent aspartate aminotransferase-like (Major domain)"/>
    <property type="match status" value="1"/>
</dbReference>
<evidence type="ECO:0000259" key="9">
    <source>
        <dbReference type="Pfam" id="PF00155"/>
    </source>
</evidence>
<dbReference type="InterPro" id="IPR015421">
    <property type="entry name" value="PyrdxlP-dep_Trfase_major"/>
</dbReference>
<dbReference type="EC" id="4.4.1.14" evidence="7"/>
<evidence type="ECO:0000313" key="10">
    <source>
        <dbReference type="EMBL" id="KCW44816.1"/>
    </source>
</evidence>
<reference evidence="10" key="1">
    <citation type="submission" date="2013-07" db="EMBL/GenBank/DDBJ databases">
        <title>The genome of Eucalyptus grandis.</title>
        <authorList>
            <person name="Schmutz J."/>
            <person name="Hayes R."/>
            <person name="Myburg A."/>
            <person name="Tuskan G."/>
            <person name="Grattapaglia D."/>
            <person name="Rokhsar D.S."/>
        </authorList>
    </citation>
    <scope>NUCLEOTIDE SEQUENCE</scope>
    <source>
        <tissue evidence="10">Leaf extractions</tissue>
    </source>
</reference>
<feature type="non-terminal residue" evidence="10">
    <location>
        <position position="290"/>
    </location>
</feature>
<comment type="cofactor">
    <cofactor evidence="1">
        <name>pyridoxal 5'-phosphate</name>
        <dbReference type="ChEBI" id="CHEBI:597326"/>
    </cofactor>
</comment>
<dbReference type="PRINTS" id="PR00753">
    <property type="entry name" value="ACCSYNTHASE"/>
</dbReference>
<evidence type="ECO:0000256" key="2">
    <source>
        <dbReference type="ARBA" id="ARBA00022666"/>
    </source>
</evidence>
<dbReference type="GO" id="GO:0016847">
    <property type="term" value="F:1-aminocyclopropane-1-carboxylate synthase activity"/>
    <property type="evidence" value="ECO:0007669"/>
    <property type="project" value="UniProtKB-EC"/>
</dbReference>
<comment type="pathway">
    <text evidence="6">Alkene biosynthesis; ethylene biosynthesis via S-adenosyl-L-methionine; ethylene from S-adenosyl-L-methionine: step 1/2.</text>
</comment>
<dbReference type="InterPro" id="IPR015422">
    <property type="entry name" value="PyrdxlP-dep_Trfase_small"/>
</dbReference>
<evidence type="ECO:0000256" key="6">
    <source>
        <dbReference type="ARBA" id="ARBA00037888"/>
    </source>
</evidence>
<dbReference type="EMBL" id="KK199036">
    <property type="protein sequence ID" value="KCW44816.1"/>
    <property type="molecule type" value="Genomic_DNA"/>
</dbReference>
<dbReference type="AlphaFoldDB" id="A0A058ZTX9"/>
<evidence type="ECO:0000256" key="1">
    <source>
        <dbReference type="ARBA" id="ARBA00001933"/>
    </source>
</evidence>
<dbReference type="InterPro" id="IPR050478">
    <property type="entry name" value="Ethylene_sulfur-biosynth"/>
</dbReference>
<comment type="catalytic activity">
    <reaction evidence="8">
        <text>S-adenosyl-L-methionine = 1-aminocyclopropane-1-carboxylate + S-methyl-5'-thioadenosine + H(+)</text>
        <dbReference type="Rhea" id="RHEA:21744"/>
        <dbReference type="ChEBI" id="CHEBI:15378"/>
        <dbReference type="ChEBI" id="CHEBI:17509"/>
        <dbReference type="ChEBI" id="CHEBI:58360"/>
        <dbReference type="ChEBI" id="CHEBI:59789"/>
        <dbReference type="EC" id="4.4.1.14"/>
    </reaction>
</comment>
<organism evidence="10">
    <name type="scientific">Eucalyptus grandis</name>
    <name type="common">Flooded gum</name>
    <dbReference type="NCBI Taxonomy" id="71139"/>
    <lineage>
        <taxon>Eukaryota</taxon>
        <taxon>Viridiplantae</taxon>
        <taxon>Streptophyta</taxon>
        <taxon>Embryophyta</taxon>
        <taxon>Tracheophyta</taxon>
        <taxon>Spermatophyta</taxon>
        <taxon>Magnoliopsida</taxon>
        <taxon>eudicotyledons</taxon>
        <taxon>Gunneridae</taxon>
        <taxon>Pentapetalae</taxon>
        <taxon>rosids</taxon>
        <taxon>malvids</taxon>
        <taxon>Myrtales</taxon>
        <taxon>Myrtaceae</taxon>
        <taxon>Myrtoideae</taxon>
        <taxon>Eucalypteae</taxon>
        <taxon>Eucalyptus</taxon>
    </lineage>
</organism>
<accession>A0A058ZTX9</accession>
<dbReference type="SUPFAM" id="SSF53383">
    <property type="entry name" value="PLP-dependent transferases"/>
    <property type="match status" value="1"/>
</dbReference>
<evidence type="ECO:0000256" key="4">
    <source>
        <dbReference type="ARBA" id="ARBA00022898"/>
    </source>
</evidence>
<evidence type="ECO:0000256" key="7">
    <source>
        <dbReference type="ARBA" id="ARBA00039053"/>
    </source>
</evidence>
<keyword evidence="4" id="KW-0663">Pyridoxal phosphate</keyword>
<dbReference type="Pfam" id="PF00155">
    <property type="entry name" value="Aminotran_1_2"/>
    <property type="match status" value="1"/>
</dbReference>
<evidence type="ECO:0000256" key="3">
    <source>
        <dbReference type="ARBA" id="ARBA00022691"/>
    </source>
</evidence>
<feature type="domain" description="Aminotransferase class I/classII large" evidence="9">
    <location>
        <begin position="184"/>
        <end position="289"/>
    </location>
</feature>
<protein>
    <recommendedName>
        <fullName evidence="7">1-aminocyclopropane-1-carboxylate synthase</fullName>
        <ecNumber evidence="7">4.4.1.14</ecNumber>
    </recommendedName>
</protein>